<evidence type="ECO:0000259" key="11">
    <source>
        <dbReference type="Pfam" id="PF07732"/>
    </source>
</evidence>
<feature type="compositionally biased region" description="Pro residues" evidence="7">
    <location>
        <begin position="121"/>
        <end position="134"/>
    </location>
</feature>
<dbReference type="InterPro" id="IPR001117">
    <property type="entry name" value="Cu-oxidase_2nd"/>
</dbReference>
<evidence type="ECO:0000256" key="7">
    <source>
        <dbReference type="SAM" id="MobiDB-lite"/>
    </source>
</evidence>
<accession>A0A5Q4BL36</accession>
<dbReference type="Proteomes" id="UP000326340">
    <property type="component" value="Unassembled WGS sequence"/>
</dbReference>
<sequence length="802" mass="87761">MSSGLVPRDGTTREEYDPTLGGRSSSSSETDVEDRLLLPHGEDKDGGSGSGSNYRRHAGHKKTFRWIMVLTCISIMMLIPFILSQFFNVQSKAQPPPPPPTEPAHDGGDNNHAGGEQQQESPPPPPPPPPPPTSPTSEPVPELTTTITPPATTSSSPLVPTQTPAVELTPQQQFDLKTGFSISNATSLREYVFNITREHHAPDGFEKSMIKVNGQSPGPLIEANTGDTVRVTVHNHMPEESTTIHWHGIDQRNSVWMDGVSGVTQCAIPPGESFTYEFNLTDQRGTFWWHAHVSVQVTDGLFGPLIIHDPDEKVPSVDDDKILMVGDLFHEYGSTLLTQYLSANPSWAPKNPGREPPPDNIIINGMNTFNCSSVMDNGKGKDHAPGHDMGDHEPGAAMAMGDHNRSARDHPKCTWGSLFNTRVKSGSTARLRLINHGTSTPIYVTVDSHALEIVEMDGVEVAPIVTTRVYMNPGQRYSVLVHANQTAGNYLIRADAAVRCFHMSHKTHDGMMGGMHGTPFGATAVLSYDETDVGAAPIGKAWSLDAKSTPEVGKEPWGSRCEDLPFNLPKPARSRPAYDVGERNHHYFTFRQERVGDVVRTHVNETLYTPLTDDASLWKVLQQDISPENLDAPQPKLDFGKDQFVLVSQDAKAAQIVVNSDAMMVHPWHLHGTQTFSHSFWGWGLLGQNFQIVGWGDGLFGAGKTTWNFDNPIRRDTVTIPGFSHVVIRILADNPGVWAFHCHYLWHAEGGMFVSVAQRMGELSNMLGTLDAKGDIGAIKKKFCPVPAQPAQAEAAKPARVA</sequence>
<feature type="domain" description="Plastocyanin-like" evidence="9">
    <location>
        <begin position="320"/>
        <end position="495"/>
    </location>
</feature>
<keyword evidence="6" id="KW-0325">Glycoprotein</keyword>
<dbReference type="Pfam" id="PF07732">
    <property type="entry name" value="Cu-oxidase_3"/>
    <property type="match status" value="1"/>
</dbReference>
<dbReference type="GO" id="GO:0005507">
    <property type="term" value="F:copper ion binding"/>
    <property type="evidence" value="ECO:0007669"/>
    <property type="project" value="InterPro"/>
</dbReference>
<dbReference type="PANTHER" id="PTHR11709">
    <property type="entry name" value="MULTI-COPPER OXIDASE"/>
    <property type="match status" value="1"/>
</dbReference>
<comment type="caution">
    <text evidence="12">The sequence shown here is derived from an EMBL/GenBank/DDBJ whole genome shotgun (WGS) entry which is preliminary data.</text>
</comment>
<dbReference type="OrthoDB" id="10255118at2759"/>
<evidence type="ECO:0000256" key="5">
    <source>
        <dbReference type="ARBA" id="ARBA00023008"/>
    </source>
</evidence>
<evidence type="ECO:0000256" key="1">
    <source>
        <dbReference type="ARBA" id="ARBA00010609"/>
    </source>
</evidence>
<evidence type="ECO:0000256" key="6">
    <source>
        <dbReference type="ARBA" id="ARBA00023180"/>
    </source>
</evidence>
<feature type="region of interest" description="Disordered" evidence="7">
    <location>
        <begin position="91"/>
        <end position="162"/>
    </location>
</feature>
<dbReference type="InterPro" id="IPR011707">
    <property type="entry name" value="Cu-oxidase-like_N"/>
</dbReference>
<dbReference type="AlphaFoldDB" id="A0A5Q4BL36"/>
<dbReference type="PANTHER" id="PTHR11709:SF414">
    <property type="entry name" value="ADR239WP"/>
    <property type="match status" value="1"/>
</dbReference>
<dbReference type="CDD" id="cd13910">
    <property type="entry name" value="CuRO_3_MCO_like_4"/>
    <property type="match status" value="1"/>
</dbReference>
<dbReference type="InterPro" id="IPR011706">
    <property type="entry name" value="Cu-oxidase_C"/>
</dbReference>
<gene>
    <name evidence="12" type="primary">LAC1-1</name>
    <name evidence="12" type="ORF">CSHISOI_07942</name>
</gene>
<dbReference type="InterPro" id="IPR008972">
    <property type="entry name" value="Cupredoxin"/>
</dbReference>
<keyword evidence="13" id="KW-1185">Reference proteome</keyword>
<dbReference type="InterPro" id="IPR002355">
    <property type="entry name" value="Cu_oxidase_Cu_BS"/>
</dbReference>
<dbReference type="Pfam" id="PF07731">
    <property type="entry name" value="Cu-oxidase_2"/>
    <property type="match status" value="2"/>
</dbReference>
<dbReference type="CDD" id="cd13857">
    <property type="entry name" value="CuRO_1_Diphenol_Ox"/>
    <property type="match status" value="1"/>
</dbReference>
<proteinExistence type="inferred from homology"/>
<dbReference type="Gene3D" id="2.60.40.420">
    <property type="entry name" value="Cupredoxins - blue copper proteins"/>
    <property type="match status" value="3"/>
</dbReference>
<feature type="domain" description="Plastocyanin-like" evidence="10">
    <location>
        <begin position="631"/>
        <end position="675"/>
    </location>
</feature>
<evidence type="ECO:0000256" key="4">
    <source>
        <dbReference type="ARBA" id="ARBA00023002"/>
    </source>
</evidence>
<feature type="transmembrane region" description="Helical" evidence="8">
    <location>
        <begin position="64"/>
        <end position="87"/>
    </location>
</feature>
<evidence type="ECO:0000256" key="2">
    <source>
        <dbReference type="ARBA" id="ARBA00022723"/>
    </source>
</evidence>
<dbReference type="GO" id="GO:0016491">
    <property type="term" value="F:oxidoreductase activity"/>
    <property type="evidence" value="ECO:0007669"/>
    <property type="project" value="UniProtKB-KW"/>
</dbReference>
<evidence type="ECO:0000313" key="13">
    <source>
        <dbReference type="Proteomes" id="UP000326340"/>
    </source>
</evidence>
<dbReference type="CDD" id="cd04205">
    <property type="entry name" value="CuRO_2_LCC_like"/>
    <property type="match status" value="1"/>
</dbReference>
<feature type="domain" description="Plastocyanin-like" evidence="11">
    <location>
        <begin position="195"/>
        <end position="311"/>
    </location>
</feature>
<dbReference type="PROSITE" id="PS00079">
    <property type="entry name" value="MULTICOPPER_OXIDASE1"/>
    <property type="match status" value="1"/>
</dbReference>
<keyword evidence="5" id="KW-0186">Copper</keyword>
<dbReference type="PROSITE" id="PS00080">
    <property type="entry name" value="MULTICOPPER_OXIDASE2"/>
    <property type="match status" value="1"/>
</dbReference>
<evidence type="ECO:0000259" key="10">
    <source>
        <dbReference type="Pfam" id="PF07731"/>
    </source>
</evidence>
<dbReference type="Pfam" id="PF00394">
    <property type="entry name" value="Cu-oxidase"/>
    <property type="match status" value="1"/>
</dbReference>
<dbReference type="InterPro" id="IPR045087">
    <property type="entry name" value="Cu-oxidase_fam"/>
</dbReference>
<evidence type="ECO:0000313" key="12">
    <source>
        <dbReference type="EMBL" id="TQN67501.1"/>
    </source>
</evidence>
<keyword evidence="2" id="KW-0479">Metal-binding</keyword>
<dbReference type="SUPFAM" id="SSF49503">
    <property type="entry name" value="Cupredoxins"/>
    <property type="match status" value="3"/>
</dbReference>
<evidence type="ECO:0000256" key="3">
    <source>
        <dbReference type="ARBA" id="ARBA00022729"/>
    </source>
</evidence>
<evidence type="ECO:0000256" key="8">
    <source>
        <dbReference type="SAM" id="Phobius"/>
    </source>
</evidence>
<dbReference type="EMBL" id="PUHP01000901">
    <property type="protein sequence ID" value="TQN67501.1"/>
    <property type="molecule type" value="Genomic_DNA"/>
</dbReference>
<feature type="domain" description="Plastocyanin-like" evidence="10">
    <location>
        <begin position="687"/>
        <end position="759"/>
    </location>
</feature>
<keyword evidence="8" id="KW-0812">Transmembrane</keyword>
<feature type="region of interest" description="Disordered" evidence="7">
    <location>
        <begin position="1"/>
        <end position="56"/>
    </location>
</feature>
<feature type="compositionally biased region" description="Basic and acidic residues" evidence="7">
    <location>
        <begin position="33"/>
        <end position="46"/>
    </location>
</feature>
<comment type="similarity">
    <text evidence="1">Belongs to the multicopper oxidase family.</text>
</comment>
<organism evidence="12 13">
    <name type="scientific">Colletotrichum shisoi</name>
    <dbReference type="NCBI Taxonomy" id="2078593"/>
    <lineage>
        <taxon>Eukaryota</taxon>
        <taxon>Fungi</taxon>
        <taxon>Dikarya</taxon>
        <taxon>Ascomycota</taxon>
        <taxon>Pezizomycotina</taxon>
        <taxon>Sordariomycetes</taxon>
        <taxon>Hypocreomycetidae</taxon>
        <taxon>Glomerellales</taxon>
        <taxon>Glomerellaceae</taxon>
        <taxon>Colletotrichum</taxon>
        <taxon>Colletotrichum destructivum species complex</taxon>
    </lineage>
</organism>
<evidence type="ECO:0000259" key="9">
    <source>
        <dbReference type="Pfam" id="PF00394"/>
    </source>
</evidence>
<protein>
    <submittedName>
        <fullName evidence="12">Laccase-1</fullName>
    </submittedName>
</protein>
<keyword evidence="8" id="KW-0472">Membrane</keyword>
<reference evidence="12 13" key="1">
    <citation type="journal article" date="2019" name="Sci. Rep.">
        <title>Colletotrichum shisoi sp. nov., an anthracnose pathogen of Perilla frutescens in Japan: molecular phylogenetic, morphological and genomic evidence.</title>
        <authorList>
            <person name="Gan P."/>
            <person name="Tsushima A."/>
            <person name="Hiroyama R."/>
            <person name="Narusaka M."/>
            <person name="Takano Y."/>
            <person name="Narusaka Y."/>
            <person name="Kawaradani M."/>
            <person name="Damm U."/>
            <person name="Shirasu K."/>
        </authorList>
    </citation>
    <scope>NUCLEOTIDE SEQUENCE [LARGE SCALE GENOMIC DNA]</scope>
    <source>
        <strain evidence="12 13">PG-2018a</strain>
    </source>
</reference>
<keyword evidence="3" id="KW-0732">Signal</keyword>
<keyword evidence="4" id="KW-0560">Oxidoreductase</keyword>
<keyword evidence="8" id="KW-1133">Transmembrane helix</keyword>
<feature type="compositionally biased region" description="Low complexity" evidence="7">
    <location>
        <begin position="135"/>
        <end position="161"/>
    </location>
</feature>
<dbReference type="InterPro" id="IPR033138">
    <property type="entry name" value="Cu_oxidase_CS"/>
</dbReference>
<name>A0A5Q4BL36_9PEZI</name>